<dbReference type="GO" id="GO:0005524">
    <property type="term" value="F:ATP binding"/>
    <property type="evidence" value="ECO:0007669"/>
    <property type="project" value="UniProtKB-UniRule"/>
</dbReference>
<dbReference type="Gene3D" id="1.20.1200.10">
    <property type="entry name" value="Cobalamin adenosyltransferase-like"/>
    <property type="match status" value="1"/>
</dbReference>
<comment type="caution">
    <text evidence="6">The sequence shown here is derived from an EMBL/GenBank/DDBJ whole genome shotgun (WGS) entry which is preliminary data.</text>
</comment>
<dbReference type="GO" id="GO:0009236">
    <property type="term" value="P:cobalamin biosynthetic process"/>
    <property type="evidence" value="ECO:0007669"/>
    <property type="project" value="UniProtKB-UniRule"/>
</dbReference>
<name>A0A9D1UZG6_9BACT</name>
<dbReference type="Pfam" id="PF01923">
    <property type="entry name" value="Cob_adeno_trans"/>
    <property type="match status" value="1"/>
</dbReference>
<dbReference type="SUPFAM" id="SSF89028">
    <property type="entry name" value="Cobalamin adenosyltransferase-like"/>
    <property type="match status" value="1"/>
</dbReference>
<feature type="domain" description="Cobalamin adenosyltransferase-like" evidence="5">
    <location>
        <begin position="3"/>
        <end position="167"/>
    </location>
</feature>
<dbReference type="InterPro" id="IPR016030">
    <property type="entry name" value="CblAdoTrfase-like"/>
</dbReference>
<keyword evidence="3 4" id="KW-0067">ATP-binding</keyword>
<comment type="pathway">
    <text evidence="4">Cofactor biosynthesis; adenosylcobalamin biosynthesis; adenosylcobalamin from cob(II)yrinate a,c-diamide: step 2/7.</text>
</comment>
<keyword evidence="4" id="KW-0169">Cobalamin biosynthesis</keyword>
<dbReference type="GO" id="GO:0008817">
    <property type="term" value="F:corrinoid adenosyltransferase activity"/>
    <property type="evidence" value="ECO:0007669"/>
    <property type="project" value="UniProtKB-UniRule"/>
</dbReference>
<organism evidence="6 7">
    <name type="scientific">Candidatus Odoribacter faecigallinarum</name>
    <dbReference type="NCBI Taxonomy" id="2838706"/>
    <lineage>
        <taxon>Bacteria</taxon>
        <taxon>Pseudomonadati</taxon>
        <taxon>Bacteroidota</taxon>
        <taxon>Bacteroidia</taxon>
        <taxon>Bacteroidales</taxon>
        <taxon>Odoribacteraceae</taxon>
        <taxon>Odoribacter</taxon>
    </lineage>
</organism>
<evidence type="ECO:0000256" key="2">
    <source>
        <dbReference type="ARBA" id="ARBA00022741"/>
    </source>
</evidence>
<dbReference type="AlphaFoldDB" id="A0A9D1UZG6"/>
<dbReference type="PANTHER" id="PTHR12213">
    <property type="entry name" value="CORRINOID ADENOSYLTRANSFERASE"/>
    <property type="match status" value="1"/>
</dbReference>
<comment type="catalytic activity">
    <reaction evidence="4">
        <text>2 cob(II)yrinate a,c diamide + reduced [electron-transfer flavoprotein] + 2 ATP = 2 adenosylcob(III)yrinate a,c-diamide + 2 triphosphate + oxidized [electron-transfer flavoprotein] + 3 H(+)</text>
        <dbReference type="Rhea" id="RHEA:11528"/>
        <dbReference type="Rhea" id="RHEA-COMP:10685"/>
        <dbReference type="Rhea" id="RHEA-COMP:10686"/>
        <dbReference type="ChEBI" id="CHEBI:15378"/>
        <dbReference type="ChEBI" id="CHEBI:18036"/>
        <dbReference type="ChEBI" id="CHEBI:30616"/>
        <dbReference type="ChEBI" id="CHEBI:57692"/>
        <dbReference type="ChEBI" id="CHEBI:58307"/>
        <dbReference type="ChEBI" id="CHEBI:58503"/>
        <dbReference type="ChEBI" id="CHEBI:58537"/>
        <dbReference type="EC" id="2.5.1.17"/>
    </reaction>
</comment>
<reference evidence="6" key="1">
    <citation type="journal article" date="2021" name="PeerJ">
        <title>Extensive microbial diversity within the chicken gut microbiome revealed by metagenomics and culture.</title>
        <authorList>
            <person name="Gilroy R."/>
            <person name="Ravi A."/>
            <person name="Getino M."/>
            <person name="Pursley I."/>
            <person name="Horton D.L."/>
            <person name="Alikhan N.F."/>
            <person name="Baker D."/>
            <person name="Gharbi K."/>
            <person name="Hall N."/>
            <person name="Watson M."/>
            <person name="Adriaenssens E.M."/>
            <person name="Foster-Nyarko E."/>
            <person name="Jarju S."/>
            <person name="Secka A."/>
            <person name="Antonio M."/>
            <person name="Oren A."/>
            <person name="Chaudhuri R.R."/>
            <person name="La Ragione R."/>
            <person name="Hildebrand F."/>
            <person name="Pallen M.J."/>
        </authorList>
    </citation>
    <scope>NUCLEOTIDE SEQUENCE</scope>
    <source>
        <strain evidence="6">23274</strain>
    </source>
</reference>
<keyword evidence="1 4" id="KW-0808">Transferase</keyword>
<evidence type="ECO:0000313" key="7">
    <source>
        <dbReference type="Proteomes" id="UP000824202"/>
    </source>
</evidence>
<dbReference type="Proteomes" id="UP000824202">
    <property type="component" value="Unassembled WGS sequence"/>
</dbReference>
<accession>A0A9D1UZG6</accession>
<dbReference type="EC" id="2.5.1.17" evidence="4"/>
<keyword evidence="2 4" id="KW-0547">Nucleotide-binding</keyword>
<proteinExistence type="inferred from homology"/>
<dbReference type="EMBL" id="DXFT01000081">
    <property type="protein sequence ID" value="HIX03271.1"/>
    <property type="molecule type" value="Genomic_DNA"/>
</dbReference>
<evidence type="ECO:0000256" key="3">
    <source>
        <dbReference type="ARBA" id="ARBA00022840"/>
    </source>
</evidence>
<dbReference type="PANTHER" id="PTHR12213:SF0">
    <property type="entry name" value="CORRINOID ADENOSYLTRANSFERASE MMAB"/>
    <property type="match status" value="1"/>
</dbReference>
<comment type="similarity">
    <text evidence="4">Belongs to the Cob(I)alamin adenosyltransferase family.</text>
</comment>
<evidence type="ECO:0000313" key="6">
    <source>
        <dbReference type="EMBL" id="HIX03271.1"/>
    </source>
</evidence>
<evidence type="ECO:0000256" key="4">
    <source>
        <dbReference type="RuleBase" id="RU366026"/>
    </source>
</evidence>
<reference evidence="6" key="2">
    <citation type="submission" date="2021-04" db="EMBL/GenBank/DDBJ databases">
        <authorList>
            <person name="Gilroy R."/>
        </authorList>
    </citation>
    <scope>NUCLEOTIDE SEQUENCE</scope>
    <source>
        <strain evidence="6">23274</strain>
    </source>
</reference>
<evidence type="ECO:0000256" key="1">
    <source>
        <dbReference type="ARBA" id="ARBA00022679"/>
    </source>
</evidence>
<dbReference type="NCBIfam" id="TIGR00636">
    <property type="entry name" value="PduO_Nterm"/>
    <property type="match status" value="1"/>
</dbReference>
<evidence type="ECO:0000259" key="5">
    <source>
        <dbReference type="Pfam" id="PF01923"/>
    </source>
</evidence>
<dbReference type="InterPro" id="IPR029499">
    <property type="entry name" value="PduO-typ"/>
</dbReference>
<protein>
    <recommendedName>
        <fullName evidence="4">Corrinoid adenosyltransferase</fullName>
        <ecNumber evidence="4">2.5.1.17</ecNumber>
    </recommendedName>
    <alternativeName>
        <fullName evidence="4">Cob(II)alamin adenosyltransferase</fullName>
    </alternativeName>
    <alternativeName>
        <fullName evidence="4">Cob(II)yrinic acid a,c-diamide adenosyltransferase</fullName>
    </alternativeName>
    <alternativeName>
        <fullName evidence="4">Cobinamide/cobalamin adenosyltransferase</fullName>
    </alternativeName>
</protein>
<sequence>MRIYTRSGDHGTTGIHGGERVEKDDVRIEANGALDELNAVVGLLRVKLGEGHEWQGMLKRVQEVLMVVMSHVATPSALREKNPNTLPEDLDRWCEGEIDRLNGGMRHPSTYFVLPGGTEVAALCHLARTVARRAERRLWTLNREDEVPGVILRFVNRLSDLLFTMARGEMDKQGTEEERWQEFLYKKRK</sequence>
<comment type="catalytic activity">
    <reaction evidence="4">
        <text>2 cob(II)alamin + reduced [electron-transfer flavoprotein] + 2 ATP = 2 adenosylcob(III)alamin + 2 triphosphate + oxidized [electron-transfer flavoprotein] + 3 H(+)</text>
        <dbReference type="Rhea" id="RHEA:28671"/>
        <dbReference type="Rhea" id="RHEA-COMP:10685"/>
        <dbReference type="Rhea" id="RHEA-COMP:10686"/>
        <dbReference type="ChEBI" id="CHEBI:15378"/>
        <dbReference type="ChEBI" id="CHEBI:16304"/>
        <dbReference type="ChEBI" id="CHEBI:18036"/>
        <dbReference type="ChEBI" id="CHEBI:18408"/>
        <dbReference type="ChEBI" id="CHEBI:30616"/>
        <dbReference type="ChEBI" id="CHEBI:57692"/>
        <dbReference type="ChEBI" id="CHEBI:58307"/>
        <dbReference type="EC" id="2.5.1.17"/>
    </reaction>
</comment>
<gene>
    <name evidence="6" type="ORF">H9863_04025</name>
</gene>
<dbReference type="InterPro" id="IPR036451">
    <property type="entry name" value="CblAdoTrfase-like_sf"/>
</dbReference>